<dbReference type="SUPFAM" id="SSF49482">
    <property type="entry name" value="Aromatic compound dioxygenase"/>
    <property type="match status" value="1"/>
</dbReference>
<dbReference type="GeneID" id="31526721"/>
<sequence length="106" mass="11925">MLAAIVDRLNRDEVGLIVAVTISHRPLRSEVESSRPRRHRHGRITQLFLKDDPHIGRDAVFADQTSLQADFVHHDPGLAPDGTMVEEPFVTLEWTFTLAANTTSKE</sequence>
<reference evidence="1 2" key="1">
    <citation type="journal article" date="2011" name="J. Bacteriol.">
        <title>Genome sequence of the Mycobacterium colombiense type strain, CECT 3035.</title>
        <authorList>
            <person name="Gonzalez-Perez M."/>
            <person name="Murcia M.I."/>
            <person name="Landsman D."/>
            <person name="Jordan I.K."/>
            <person name="Marino-Ramirez L."/>
        </authorList>
    </citation>
    <scope>NUCLEOTIDE SEQUENCE [LARGE SCALE GENOMIC DNA]</scope>
    <source>
        <strain evidence="1 2">CECT 3035</strain>
    </source>
</reference>
<dbReference type="eggNOG" id="COG3485">
    <property type="taxonomic scope" value="Bacteria"/>
</dbReference>
<organism evidence="1 2">
    <name type="scientific">Mycobacterium colombiense CECT 3035</name>
    <dbReference type="NCBI Taxonomy" id="1041522"/>
    <lineage>
        <taxon>Bacteria</taxon>
        <taxon>Bacillati</taxon>
        <taxon>Actinomycetota</taxon>
        <taxon>Actinomycetes</taxon>
        <taxon>Mycobacteriales</taxon>
        <taxon>Mycobacteriaceae</taxon>
        <taxon>Mycobacterium</taxon>
        <taxon>Mycobacterium avium complex (MAC)</taxon>
    </lineage>
</organism>
<dbReference type="GO" id="GO:0005506">
    <property type="term" value="F:iron ion binding"/>
    <property type="evidence" value="ECO:0007669"/>
    <property type="project" value="InterPro"/>
</dbReference>
<proteinExistence type="predicted"/>
<accession>J4JVY4</accession>
<protein>
    <submittedName>
        <fullName evidence="1">Catechol 1,2-dioxygenase</fullName>
    </submittedName>
</protein>
<evidence type="ECO:0000313" key="1">
    <source>
        <dbReference type="EMBL" id="EJO89842.1"/>
    </source>
</evidence>
<dbReference type="RefSeq" id="WP_007770542.1">
    <property type="nucleotide sequence ID" value="NZ_AFVW02000002.1"/>
</dbReference>
<dbReference type="AlphaFoldDB" id="J4JVY4"/>
<dbReference type="GO" id="GO:0016702">
    <property type="term" value="F:oxidoreductase activity, acting on single donors with incorporation of molecular oxygen, incorporation of two atoms of oxygen"/>
    <property type="evidence" value="ECO:0007669"/>
    <property type="project" value="InterPro"/>
</dbReference>
<keyword evidence="1" id="KW-0223">Dioxygenase</keyword>
<keyword evidence="1" id="KW-0560">Oxidoreductase</keyword>
<dbReference type="InterPro" id="IPR015889">
    <property type="entry name" value="Intradiol_dOase_core"/>
</dbReference>
<dbReference type="OrthoDB" id="9800887at2"/>
<dbReference type="Gene3D" id="2.60.130.10">
    <property type="entry name" value="Aromatic compound dioxygenase"/>
    <property type="match status" value="1"/>
</dbReference>
<gene>
    <name evidence="1" type="ORF">MCOL_V206625</name>
</gene>
<dbReference type="STRING" id="1041522.GCA_002105755_01753"/>
<name>J4JVY4_9MYCO</name>
<dbReference type="EMBL" id="AFVW02000002">
    <property type="protein sequence ID" value="EJO89842.1"/>
    <property type="molecule type" value="Genomic_DNA"/>
</dbReference>
<comment type="caution">
    <text evidence="1">The sequence shown here is derived from an EMBL/GenBank/DDBJ whole genome shotgun (WGS) entry which is preliminary data.</text>
</comment>
<dbReference type="Proteomes" id="UP000006455">
    <property type="component" value="Unassembled WGS sequence"/>
</dbReference>
<evidence type="ECO:0000313" key="2">
    <source>
        <dbReference type="Proteomes" id="UP000006455"/>
    </source>
</evidence>